<name>A0A9P5XB14_9AGAR</name>
<comment type="caution">
    <text evidence="1">The sequence shown here is derived from an EMBL/GenBank/DDBJ whole genome shotgun (WGS) entry which is preliminary data.</text>
</comment>
<keyword evidence="2" id="KW-1185">Reference proteome</keyword>
<gene>
    <name evidence="1" type="ORF">P691DRAFT_152871</name>
</gene>
<evidence type="ECO:0000313" key="2">
    <source>
        <dbReference type="Proteomes" id="UP000807342"/>
    </source>
</evidence>
<evidence type="ECO:0000313" key="1">
    <source>
        <dbReference type="EMBL" id="KAF9446984.1"/>
    </source>
</evidence>
<dbReference type="AlphaFoldDB" id="A0A9P5XB14"/>
<reference evidence="1" key="1">
    <citation type="submission" date="2020-11" db="EMBL/GenBank/DDBJ databases">
        <authorList>
            <consortium name="DOE Joint Genome Institute"/>
            <person name="Ahrendt S."/>
            <person name="Riley R."/>
            <person name="Andreopoulos W."/>
            <person name="Labutti K."/>
            <person name="Pangilinan J."/>
            <person name="Ruiz-Duenas F.J."/>
            <person name="Barrasa J.M."/>
            <person name="Sanchez-Garcia M."/>
            <person name="Camarero S."/>
            <person name="Miyauchi S."/>
            <person name="Serrano A."/>
            <person name="Linde D."/>
            <person name="Babiker R."/>
            <person name="Drula E."/>
            <person name="Ayuso-Fernandez I."/>
            <person name="Pacheco R."/>
            <person name="Padilla G."/>
            <person name="Ferreira P."/>
            <person name="Barriuso J."/>
            <person name="Kellner H."/>
            <person name="Castanera R."/>
            <person name="Alfaro M."/>
            <person name="Ramirez L."/>
            <person name="Pisabarro A.G."/>
            <person name="Kuo A."/>
            <person name="Tritt A."/>
            <person name="Lipzen A."/>
            <person name="He G."/>
            <person name="Yan M."/>
            <person name="Ng V."/>
            <person name="Cullen D."/>
            <person name="Martin F."/>
            <person name="Rosso M.-N."/>
            <person name="Henrissat B."/>
            <person name="Hibbett D."/>
            <person name="Martinez A.T."/>
            <person name="Grigoriev I.V."/>
        </authorList>
    </citation>
    <scope>NUCLEOTIDE SEQUENCE</scope>
    <source>
        <strain evidence="1">MF-IS2</strain>
    </source>
</reference>
<proteinExistence type="predicted"/>
<dbReference type="Proteomes" id="UP000807342">
    <property type="component" value="Unassembled WGS sequence"/>
</dbReference>
<dbReference type="EMBL" id="MU151221">
    <property type="protein sequence ID" value="KAF9446984.1"/>
    <property type="molecule type" value="Genomic_DNA"/>
</dbReference>
<accession>A0A9P5XB14</accession>
<sequence>MSSLIVLSARTRHIARSLSQPHCAFTCLPLYTHILVPFLIGRARDCRGLKYKAAKLGRTNLQLLSFESLWNPLPHGAAIMPLPLHTYADILGVNMMPPPLVLPGGYAAVQQAKFIRAMGTGLSISTIRGSSNLLAIF</sequence>
<organism evidence="1 2">
    <name type="scientific">Macrolepiota fuliginosa MF-IS2</name>
    <dbReference type="NCBI Taxonomy" id="1400762"/>
    <lineage>
        <taxon>Eukaryota</taxon>
        <taxon>Fungi</taxon>
        <taxon>Dikarya</taxon>
        <taxon>Basidiomycota</taxon>
        <taxon>Agaricomycotina</taxon>
        <taxon>Agaricomycetes</taxon>
        <taxon>Agaricomycetidae</taxon>
        <taxon>Agaricales</taxon>
        <taxon>Agaricineae</taxon>
        <taxon>Agaricaceae</taxon>
        <taxon>Macrolepiota</taxon>
    </lineage>
</organism>
<protein>
    <submittedName>
        <fullName evidence="1">Uncharacterized protein</fullName>
    </submittedName>
</protein>